<dbReference type="InterPro" id="IPR011990">
    <property type="entry name" value="TPR-like_helical_dom_sf"/>
</dbReference>
<dbReference type="InterPro" id="IPR046848">
    <property type="entry name" value="E_motif"/>
</dbReference>
<sequence length="616" mass="68333">PPPPPPLRSPPPPSPSPWTMHPPPPPSDPVGHVLSLLSRCATVGAVKQVHAHMLTSSIRRDNSLLFRLVELGDLGYATAHFRRIPSPVAFAFNVMIRGMATTWADYPAALQLHLRLLRSGERPDSYTHPFVLAAVANLRWRRYGRAVHSWAFRSGHHAASHTQHSLISMYARCGQVWSARQVFDELRDRDSVSWNSMISGYAKMGLAGDAVETFRRMRLAGFEPDDMTLVSVVTACGDSGDLGLGRWLEQLAMERGADLNSFVGCAFVSMYGKCGDLDSARRVFDHMGNKHIIAWNAMLSGYSQNGLADEAIALFKLMQESRIEPNEVTMVIVLSACAAVGALDLGEWVDVYASQNGLLGDVYVGTALIDMYAKCGKLRRAAQIFESMPEKNEVSWNAMISAFAFHGQGQEALSLFTRMRDDGRVQPNDITFVGVLSACVHAGLLEEGRKWFKSMKPVFGIAPQIEHYSCMVDLLARGGCLEEAWEFIQKMPMKPDAVVLGALLTACRTCKNVEVGERVIHRLLELEPANSGNYVISSKIYAGSKRWEDSARIRGLMRERGVTKTPGCSWIQVGSEVHEFRSGDALHLRSVEIYQMIDLMRHEMKIEGYTPNIDLV</sequence>
<evidence type="ECO:0000256" key="3">
    <source>
        <dbReference type="PROSITE-ProRule" id="PRU00708"/>
    </source>
</evidence>
<dbReference type="GO" id="GO:0003723">
    <property type="term" value="F:RNA binding"/>
    <property type="evidence" value="ECO:0007669"/>
    <property type="project" value="InterPro"/>
</dbReference>
<dbReference type="InterPro" id="IPR002885">
    <property type="entry name" value="PPR_rpt"/>
</dbReference>
<comment type="similarity">
    <text evidence="1">Belongs to the PPR family. PCMP-H subfamily.</text>
</comment>
<dbReference type="GO" id="GO:0009451">
    <property type="term" value="P:RNA modification"/>
    <property type="evidence" value="ECO:0007669"/>
    <property type="project" value="InterPro"/>
</dbReference>
<dbReference type="FunFam" id="1.25.40.10:FF:000427">
    <property type="entry name" value="Pentatricopeptide repeat-containing protein chloroplastic"/>
    <property type="match status" value="1"/>
</dbReference>
<evidence type="ECO:0000256" key="4">
    <source>
        <dbReference type="SAM" id="MobiDB-lite"/>
    </source>
</evidence>
<accession>A0A1D1YNE7</accession>
<feature type="non-terminal residue" evidence="5">
    <location>
        <position position="1"/>
    </location>
</feature>
<evidence type="ECO:0000256" key="2">
    <source>
        <dbReference type="ARBA" id="ARBA00022737"/>
    </source>
</evidence>
<keyword evidence="2" id="KW-0677">Repeat</keyword>
<feature type="repeat" description="PPR" evidence="3">
    <location>
        <begin position="361"/>
        <end position="391"/>
    </location>
</feature>
<dbReference type="EMBL" id="GDJX01011765">
    <property type="protein sequence ID" value="JAT56171.1"/>
    <property type="molecule type" value="Transcribed_RNA"/>
</dbReference>
<feature type="region of interest" description="Disordered" evidence="4">
    <location>
        <begin position="1"/>
        <end position="25"/>
    </location>
</feature>
<dbReference type="Gene3D" id="1.25.40.10">
    <property type="entry name" value="Tetratricopeptide repeat domain"/>
    <property type="match status" value="3"/>
</dbReference>
<feature type="repeat" description="PPR" evidence="3">
    <location>
        <begin position="190"/>
        <end position="224"/>
    </location>
</feature>
<organism evidence="5">
    <name type="scientific">Anthurium amnicola</name>
    <dbReference type="NCBI Taxonomy" id="1678845"/>
    <lineage>
        <taxon>Eukaryota</taxon>
        <taxon>Viridiplantae</taxon>
        <taxon>Streptophyta</taxon>
        <taxon>Embryophyta</taxon>
        <taxon>Tracheophyta</taxon>
        <taxon>Spermatophyta</taxon>
        <taxon>Magnoliopsida</taxon>
        <taxon>Liliopsida</taxon>
        <taxon>Araceae</taxon>
        <taxon>Pothoideae</taxon>
        <taxon>Potheae</taxon>
        <taxon>Anthurium</taxon>
    </lineage>
</organism>
<evidence type="ECO:0000256" key="1">
    <source>
        <dbReference type="ARBA" id="ARBA00006643"/>
    </source>
</evidence>
<dbReference type="FunFam" id="1.25.40.10:FF:000333">
    <property type="entry name" value="Pentatricopeptide repeat-containing protein"/>
    <property type="match status" value="1"/>
</dbReference>
<dbReference type="Pfam" id="PF20431">
    <property type="entry name" value="E_motif"/>
    <property type="match status" value="1"/>
</dbReference>
<feature type="repeat" description="PPR" evidence="3">
    <location>
        <begin position="291"/>
        <end position="325"/>
    </location>
</feature>
<name>A0A1D1YNE7_9ARAE</name>
<gene>
    <name evidence="5" type="primary">PCMP-E23_0</name>
    <name evidence="5" type="ORF">g.81592</name>
</gene>
<protein>
    <submittedName>
        <fullName evidence="5">Pentatricopeptide repeat-containing protein At2g34400</fullName>
    </submittedName>
</protein>
<feature type="repeat" description="PPR" evidence="3">
    <location>
        <begin position="392"/>
        <end position="426"/>
    </location>
</feature>
<proteinExistence type="inferred from homology"/>
<dbReference type="AlphaFoldDB" id="A0A1D1YNE7"/>
<dbReference type="InterPro" id="IPR046960">
    <property type="entry name" value="PPR_At4g14850-like_plant"/>
</dbReference>
<reference evidence="5" key="1">
    <citation type="submission" date="2015-07" db="EMBL/GenBank/DDBJ databases">
        <title>Transcriptome Assembly of Anthurium amnicola.</title>
        <authorList>
            <person name="Suzuki J."/>
        </authorList>
    </citation>
    <scope>NUCLEOTIDE SEQUENCE</scope>
</reference>
<dbReference type="PANTHER" id="PTHR47926">
    <property type="entry name" value="PENTATRICOPEPTIDE REPEAT-CONTAINING PROTEIN"/>
    <property type="match status" value="1"/>
</dbReference>
<evidence type="ECO:0000313" key="5">
    <source>
        <dbReference type="EMBL" id="JAT56171.1"/>
    </source>
</evidence>
<dbReference type="Pfam" id="PF13041">
    <property type="entry name" value="PPR_2"/>
    <property type="match status" value="3"/>
</dbReference>
<dbReference type="FunFam" id="1.25.40.10:FF:001093">
    <property type="entry name" value="Pentatricopeptide repeat-containing protein At2g34400"/>
    <property type="match status" value="1"/>
</dbReference>
<dbReference type="Pfam" id="PF01535">
    <property type="entry name" value="PPR"/>
    <property type="match status" value="3"/>
</dbReference>
<dbReference type="PANTHER" id="PTHR47926:SF543">
    <property type="entry name" value="(WILD MALAYSIAN BANANA) HYPOTHETICAL PROTEIN"/>
    <property type="match status" value="1"/>
</dbReference>
<dbReference type="NCBIfam" id="TIGR00756">
    <property type="entry name" value="PPR"/>
    <property type="match status" value="4"/>
</dbReference>
<dbReference type="PROSITE" id="PS51375">
    <property type="entry name" value="PPR"/>
    <property type="match status" value="4"/>
</dbReference>